<sequence length="376" mass="43574">MHIKDLTLTNYRNYPSLAVEFDPKVNVIIGENAQGKTNLMEAIYVLAFTKSYRTTKDNELIAWDQTFAKVEGTLFKRNYHVPLEMQFQAKGKKAKLNHLEQKRLSDYIGALNVVMFAPEDLNLVKGSPQVRRRFIDMEIGQVKPVYIYHLGQYQKVLKQRNHLLKDLQRRKTTDTTMLSVLTDQLIEHATIILAKRFLFLDLLMNWARPIHEGITQHKEILSIAYDASIDIDNDADVDTIKQRYQAVFEQNQQKEIDRGSTLYGPHRDDLIFYVNDRNVQTFGSQGQQRTTALSLKLAEIELIKNEVGEYPVLLLDDVLSELDRYRQSHLLHTIKDKVQTFVTTTSVNDIEHETIRQARVFHVENGSIIKQEGDKS</sequence>
<dbReference type="GO" id="GO:0009432">
    <property type="term" value="P:SOS response"/>
    <property type="evidence" value="ECO:0007669"/>
    <property type="project" value="UniProtKB-UniRule"/>
</dbReference>
<dbReference type="GO" id="GO:0006302">
    <property type="term" value="P:double-strand break repair"/>
    <property type="evidence" value="ECO:0007669"/>
    <property type="project" value="TreeGrafter"/>
</dbReference>
<dbReference type="Proteomes" id="UP000247922">
    <property type="component" value="Unassembled WGS sequence"/>
</dbReference>
<dbReference type="InterPro" id="IPR001238">
    <property type="entry name" value="DNA-binding_RecF"/>
</dbReference>
<dbReference type="PANTHER" id="PTHR32182">
    <property type="entry name" value="DNA REPLICATION AND REPAIR PROTEIN RECF"/>
    <property type="match status" value="1"/>
</dbReference>
<evidence type="ECO:0000256" key="3">
    <source>
        <dbReference type="ARBA" id="ARBA00020170"/>
    </source>
</evidence>
<evidence type="ECO:0000256" key="6">
    <source>
        <dbReference type="ARBA" id="ARBA00022741"/>
    </source>
</evidence>
<dbReference type="InterPro" id="IPR027417">
    <property type="entry name" value="P-loop_NTPase"/>
</dbReference>
<name>A0A2V3WM49_9BACI</name>
<organism evidence="15 16">
    <name type="scientific">Streptohalobacillus salinus</name>
    <dbReference type="NCBI Taxonomy" id="621096"/>
    <lineage>
        <taxon>Bacteria</taxon>
        <taxon>Bacillati</taxon>
        <taxon>Bacillota</taxon>
        <taxon>Bacilli</taxon>
        <taxon>Bacillales</taxon>
        <taxon>Bacillaceae</taxon>
        <taxon>Streptohalobacillus</taxon>
    </lineage>
</organism>
<dbReference type="InterPro" id="IPR018078">
    <property type="entry name" value="DNA-binding_RecF_CS"/>
</dbReference>
<keyword evidence="10 12" id="KW-0234">DNA repair</keyword>
<dbReference type="PANTHER" id="PTHR32182:SF0">
    <property type="entry name" value="DNA REPLICATION AND REPAIR PROTEIN RECF"/>
    <property type="match status" value="1"/>
</dbReference>
<comment type="subcellular location">
    <subcellularLocation>
        <location evidence="1 12 13">Cytoplasm</location>
    </subcellularLocation>
</comment>
<protein>
    <recommendedName>
        <fullName evidence="3 12">DNA replication and repair protein RecF</fullName>
    </recommendedName>
</protein>
<dbReference type="GO" id="GO:0006260">
    <property type="term" value="P:DNA replication"/>
    <property type="evidence" value="ECO:0007669"/>
    <property type="project" value="UniProtKB-UniRule"/>
</dbReference>
<dbReference type="GO" id="GO:0003697">
    <property type="term" value="F:single-stranded DNA binding"/>
    <property type="evidence" value="ECO:0007669"/>
    <property type="project" value="UniProtKB-UniRule"/>
</dbReference>
<dbReference type="FunFam" id="1.20.1050.90:FF:000002">
    <property type="entry name" value="DNA replication and repair protein RecF"/>
    <property type="match status" value="1"/>
</dbReference>
<dbReference type="HAMAP" id="MF_00365">
    <property type="entry name" value="RecF"/>
    <property type="match status" value="1"/>
</dbReference>
<dbReference type="OrthoDB" id="9803889at2"/>
<keyword evidence="4 12" id="KW-0963">Cytoplasm</keyword>
<evidence type="ECO:0000256" key="1">
    <source>
        <dbReference type="ARBA" id="ARBA00004496"/>
    </source>
</evidence>
<gene>
    <name evidence="12" type="primary">recF</name>
    <name evidence="15" type="ORF">DES38_10955</name>
</gene>
<dbReference type="Pfam" id="PF02463">
    <property type="entry name" value="SMC_N"/>
    <property type="match status" value="1"/>
</dbReference>
<dbReference type="GO" id="GO:0000731">
    <property type="term" value="P:DNA synthesis involved in DNA repair"/>
    <property type="evidence" value="ECO:0007669"/>
    <property type="project" value="TreeGrafter"/>
</dbReference>
<keyword evidence="8 12" id="KW-0067">ATP-binding</keyword>
<dbReference type="EMBL" id="QJJR01000009">
    <property type="protein sequence ID" value="PXW89819.1"/>
    <property type="molecule type" value="Genomic_DNA"/>
</dbReference>
<comment type="caution">
    <text evidence="15">The sequence shown here is derived from an EMBL/GenBank/DDBJ whole genome shotgun (WGS) entry which is preliminary data.</text>
</comment>
<dbReference type="InterPro" id="IPR042174">
    <property type="entry name" value="RecF_2"/>
</dbReference>
<feature type="domain" description="RecF/RecN/SMC N-terminal" evidence="14">
    <location>
        <begin position="2"/>
        <end position="366"/>
    </location>
</feature>
<dbReference type="InterPro" id="IPR003395">
    <property type="entry name" value="RecF/RecN/SMC_N"/>
</dbReference>
<keyword evidence="6 12" id="KW-0547">Nucleotide-binding</keyword>
<dbReference type="AlphaFoldDB" id="A0A2V3WM49"/>
<dbReference type="CDD" id="cd03242">
    <property type="entry name" value="ABC_RecF"/>
    <property type="match status" value="1"/>
</dbReference>
<evidence type="ECO:0000256" key="8">
    <source>
        <dbReference type="ARBA" id="ARBA00022840"/>
    </source>
</evidence>
<dbReference type="PROSITE" id="PS00618">
    <property type="entry name" value="RECF_2"/>
    <property type="match status" value="1"/>
</dbReference>
<evidence type="ECO:0000256" key="13">
    <source>
        <dbReference type="RuleBase" id="RU000578"/>
    </source>
</evidence>
<proteinExistence type="inferred from homology"/>
<evidence type="ECO:0000256" key="5">
    <source>
        <dbReference type="ARBA" id="ARBA00022705"/>
    </source>
</evidence>
<comment type="similarity">
    <text evidence="2 12 13">Belongs to the RecF family.</text>
</comment>
<dbReference type="GO" id="GO:0005737">
    <property type="term" value="C:cytoplasm"/>
    <property type="evidence" value="ECO:0007669"/>
    <property type="project" value="UniProtKB-SubCell"/>
</dbReference>
<keyword evidence="9 12" id="KW-0238">DNA-binding</keyword>
<feature type="binding site" evidence="12">
    <location>
        <begin position="30"/>
        <end position="37"/>
    </location>
    <ligand>
        <name>ATP</name>
        <dbReference type="ChEBI" id="CHEBI:30616"/>
    </ligand>
</feature>
<accession>A0A2V3WM49</accession>
<keyword evidence="5 12" id="KW-0235">DNA replication</keyword>
<evidence type="ECO:0000313" key="15">
    <source>
        <dbReference type="EMBL" id="PXW89819.1"/>
    </source>
</evidence>
<comment type="function">
    <text evidence="12 13">The RecF protein is involved in DNA metabolism; it is required for DNA replication and normal SOS inducibility. RecF binds preferentially to single-stranded, linear DNA. It also seems to bind ATP.</text>
</comment>
<evidence type="ECO:0000256" key="4">
    <source>
        <dbReference type="ARBA" id="ARBA00022490"/>
    </source>
</evidence>
<dbReference type="SUPFAM" id="SSF52540">
    <property type="entry name" value="P-loop containing nucleoside triphosphate hydrolases"/>
    <property type="match status" value="1"/>
</dbReference>
<dbReference type="Gene3D" id="3.40.50.300">
    <property type="entry name" value="P-loop containing nucleotide triphosphate hydrolases"/>
    <property type="match status" value="1"/>
</dbReference>
<dbReference type="RefSeq" id="WP_110251682.1">
    <property type="nucleotide sequence ID" value="NZ_QJJR01000009.1"/>
</dbReference>
<keyword evidence="7 12" id="KW-0227">DNA damage</keyword>
<keyword evidence="16" id="KW-1185">Reference proteome</keyword>
<dbReference type="Gene3D" id="1.20.1050.90">
    <property type="entry name" value="RecF/RecN/SMC, N-terminal domain"/>
    <property type="match status" value="1"/>
</dbReference>
<dbReference type="GO" id="GO:0005524">
    <property type="term" value="F:ATP binding"/>
    <property type="evidence" value="ECO:0007669"/>
    <property type="project" value="UniProtKB-UniRule"/>
</dbReference>
<evidence type="ECO:0000313" key="16">
    <source>
        <dbReference type="Proteomes" id="UP000247922"/>
    </source>
</evidence>
<evidence type="ECO:0000256" key="10">
    <source>
        <dbReference type="ARBA" id="ARBA00023204"/>
    </source>
</evidence>
<evidence type="ECO:0000256" key="9">
    <source>
        <dbReference type="ARBA" id="ARBA00023125"/>
    </source>
</evidence>
<evidence type="ECO:0000256" key="11">
    <source>
        <dbReference type="ARBA" id="ARBA00023236"/>
    </source>
</evidence>
<evidence type="ECO:0000256" key="2">
    <source>
        <dbReference type="ARBA" id="ARBA00008016"/>
    </source>
</evidence>
<dbReference type="PROSITE" id="PS00617">
    <property type="entry name" value="RECF_1"/>
    <property type="match status" value="1"/>
</dbReference>
<keyword evidence="11 12" id="KW-0742">SOS response</keyword>
<evidence type="ECO:0000259" key="14">
    <source>
        <dbReference type="Pfam" id="PF02463"/>
    </source>
</evidence>
<evidence type="ECO:0000256" key="12">
    <source>
        <dbReference type="HAMAP-Rule" id="MF_00365"/>
    </source>
</evidence>
<reference evidence="15 16" key="1">
    <citation type="submission" date="2018-05" db="EMBL/GenBank/DDBJ databases">
        <title>Genomic Encyclopedia of Type Strains, Phase IV (KMG-IV): sequencing the most valuable type-strain genomes for metagenomic binning, comparative biology and taxonomic classification.</title>
        <authorList>
            <person name="Goeker M."/>
        </authorList>
    </citation>
    <scope>NUCLEOTIDE SEQUENCE [LARGE SCALE GENOMIC DNA]</scope>
    <source>
        <strain evidence="15 16">DSM 22440</strain>
    </source>
</reference>
<evidence type="ECO:0000256" key="7">
    <source>
        <dbReference type="ARBA" id="ARBA00022763"/>
    </source>
</evidence>
<dbReference type="NCBIfam" id="TIGR00611">
    <property type="entry name" value="recf"/>
    <property type="match status" value="1"/>
</dbReference>